<dbReference type="AlphaFoldDB" id="A0A9P7JH43"/>
<dbReference type="OrthoDB" id="10611187at2759"/>
<evidence type="ECO:0000313" key="3">
    <source>
        <dbReference type="Proteomes" id="UP000807769"/>
    </source>
</evidence>
<organism evidence="2 3">
    <name type="scientific">Suillus subaureus</name>
    <dbReference type="NCBI Taxonomy" id="48587"/>
    <lineage>
        <taxon>Eukaryota</taxon>
        <taxon>Fungi</taxon>
        <taxon>Dikarya</taxon>
        <taxon>Basidiomycota</taxon>
        <taxon>Agaricomycotina</taxon>
        <taxon>Agaricomycetes</taxon>
        <taxon>Agaricomycetidae</taxon>
        <taxon>Boletales</taxon>
        <taxon>Suillineae</taxon>
        <taxon>Suillaceae</taxon>
        <taxon>Suillus</taxon>
    </lineage>
</organism>
<proteinExistence type="predicted"/>
<reference evidence="2" key="1">
    <citation type="journal article" date="2020" name="New Phytol.">
        <title>Comparative genomics reveals dynamic genome evolution in host specialist ectomycorrhizal fungi.</title>
        <authorList>
            <person name="Lofgren L.A."/>
            <person name="Nguyen N.H."/>
            <person name="Vilgalys R."/>
            <person name="Ruytinx J."/>
            <person name="Liao H.L."/>
            <person name="Branco S."/>
            <person name="Kuo A."/>
            <person name="LaButti K."/>
            <person name="Lipzen A."/>
            <person name="Andreopoulos W."/>
            <person name="Pangilinan J."/>
            <person name="Riley R."/>
            <person name="Hundley H."/>
            <person name="Na H."/>
            <person name="Barry K."/>
            <person name="Grigoriev I.V."/>
            <person name="Stajich J.E."/>
            <person name="Kennedy P.G."/>
        </authorList>
    </citation>
    <scope>NUCLEOTIDE SEQUENCE</scope>
    <source>
        <strain evidence="2">MN1</strain>
    </source>
</reference>
<feature type="compositionally biased region" description="Acidic residues" evidence="1">
    <location>
        <begin position="62"/>
        <end position="122"/>
    </location>
</feature>
<evidence type="ECO:0000313" key="2">
    <source>
        <dbReference type="EMBL" id="KAG1822447.1"/>
    </source>
</evidence>
<keyword evidence="3" id="KW-1185">Reference proteome</keyword>
<gene>
    <name evidence="2" type="ORF">BJ212DRAFT_1296510</name>
</gene>
<evidence type="ECO:0000256" key="1">
    <source>
        <dbReference type="SAM" id="MobiDB-lite"/>
    </source>
</evidence>
<dbReference type="EMBL" id="JABBWG010000005">
    <property type="protein sequence ID" value="KAG1822447.1"/>
    <property type="molecule type" value="Genomic_DNA"/>
</dbReference>
<accession>A0A9P7JH43</accession>
<protein>
    <submittedName>
        <fullName evidence="2">Uncharacterized protein</fullName>
    </submittedName>
</protein>
<dbReference type="GeneID" id="64626489"/>
<sequence>MTGRCIVLAYQDMFMRYTQLGVGHPAMLHMIARDSLGNESPSSIMDTVDNSNSVMLQGDVGYGEDSDGEGYEGYDDEKEASDEEFSDEELEEEWEDKGSEIEDGCEEDGHEIEDEFNDLPSF</sequence>
<dbReference type="RefSeq" id="XP_041196853.1">
    <property type="nucleotide sequence ID" value="XM_041332472.1"/>
</dbReference>
<name>A0A9P7JH43_9AGAM</name>
<dbReference type="Proteomes" id="UP000807769">
    <property type="component" value="Unassembled WGS sequence"/>
</dbReference>
<feature type="region of interest" description="Disordered" evidence="1">
    <location>
        <begin position="54"/>
        <end position="122"/>
    </location>
</feature>
<comment type="caution">
    <text evidence="2">The sequence shown here is derived from an EMBL/GenBank/DDBJ whole genome shotgun (WGS) entry which is preliminary data.</text>
</comment>